<dbReference type="PANTHER" id="PTHR38591">
    <property type="entry name" value="HYDROLASE"/>
    <property type="match status" value="1"/>
</dbReference>
<dbReference type="SUPFAM" id="SSF159245">
    <property type="entry name" value="AttH-like"/>
    <property type="match status" value="1"/>
</dbReference>
<dbReference type="RefSeq" id="WP_011239658.1">
    <property type="nucleotide sequence ID" value="NC_006513.1"/>
</dbReference>
<dbReference type="HOGENOM" id="CLU_040626_1_0_4"/>
<dbReference type="KEGG" id="eba:ebA6804"/>
<dbReference type="InterPro" id="IPR023374">
    <property type="entry name" value="AttH-like_dom_sf"/>
</dbReference>
<feature type="compositionally biased region" description="Polar residues" evidence="1">
    <location>
        <begin position="23"/>
        <end position="33"/>
    </location>
</feature>
<feature type="region of interest" description="Disordered" evidence="1">
    <location>
        <begin position="21"/>
        <end position="50"/>
    </location>
</feature>
<dbReference type="PANTHER" id="PTHR38591:SF1">
    <property type="entry name" value="BLL1000 PROTEIN"/>
    <property type="match status" value="1"/>
</dbReference>
<reference evidence="4 5" key="1">
    <citation type="journal article" date="2005" name="Arch. Microbiol.">
        <title>The genome sequence of an anaerobic aromatic-degrading denitrifying bacterium, strain EbN1.</title>
        <authorList>
            <person name="Rabus R."/>
            <person name="Kube M."/>
            <person name="Heider J."/>
            <person name="Beck A."/>
            <person name="Heitmann K."/>
            <person name="Widdel F."/>
            <person name="Reinhardt R."/>
        </authorList>
    </citation>
    <scope>NUCLEOTIDE SEQUENCE [LARGE SCALE GENOMIC DNA]</scope>
    <source>
        <strain evidence="4 5">EbN1</strain>
    </source>
</reference>
<keyword evidence="5" id="KW-1185">Reference proteome</keyword>
<feature type="domain" description="AttH" evidence="3">
    <location>
        <begin position="62"/>
        <end position="232"/>
    </location>
</feature>
<name>Q5NY51_AROAE</name>
<dbReference type="InterPro" id="IPR010791">
    <property type="entry name" value="AttH_dom"/>
</dbReference>
<gene>
    <name evidence="4" type="ORF">ebA6804</name>
</gene>
<proteinExistence type="predicted"/>
<evidence type="ECO:0000313" key="4">
    <source>
        <dbReference type="EMBL" id="CAI10013.1"/>
    </source>
</evidence>
<evidence type="ECO:0000256" key="1">
    <source>
        <dbReference type="SAM" id="MobiDB-lite"/>
    </source>
</evidence>
<keyword evidence="2" id="KW-0732">Signal</keyword>
<evidence type="ECO:0000313" key="5">
    <source>
        <dbReference type="Proteomes" id="UP000006552"/>
    </source>
</evidence>
<dbReference type="Proteomes" id="UP000006552">
    <property type="component" value="Chromosome"/>
</dbReference>
<feature type="signal peptide" evidence="2">
    <location>
        <begin position="1"/>
        <end position="18"/>
    </location>
</feature>
<feature type="region of interest" description="Disordered" evidence="1">
    <location>
        <begin position="178"/>
        <end position="201"/>
    </location>
</feature>
<dbReference type="Pfam" id="PF07143">
    <property type="entry name" value="CrtC"/>
    <property type="match status" value="1"/>
</dbReference>
<dbReference type="STRING" id="76114.ebA6804"/>
<evidence type="ECO:0000259" key="3">
    <source>
        <dbReference type="Pfam" id="PF07143"/>
    </source>
</evidence>
<dbReference type="AlphaFoldDB" id="Q5NY51"/>
<accession>Q5NY51</accession>
<protein>
    <recommendedName>
        <fullName evidence="3">AttH domain-containing protein</fullName>
    </recommendedName>
</protein>
<dbReference type="OrthoDB" id="9770826at2"/>
<dbReference type="Gene3D" id="2.40.370.10">
    <property type="entry name" value="AttH-like domain"/>
    <property type="match status" value="2"/>
</dbReference>
<organism evidence="4 5">
    <name type="scientific">Aromatoleum aromaticum (strain DSM 19018 / LMG 30748 / EbN1)</name>
    <name type="common">Azoarcus sp. (strain EbN1)</name>
    <dbReference type="NCBI Taxonomy" id="76114"/>
    <lineage>
        <taxon>Bacteria</taxon>
        <taxon>Pseudomonadati</taxon>
        <taxon>Pseudomonadota</taxon>
        <taxon>Betaproteobacteria</taxon>
        <taxon>Rhodocyclales</taxon>
        <taxon>Rhodocyclaceae</taxon>
        <taxon>Aromatoleum</taxon>
    </lineage>
</organism>
<feature type="chain" id="PRO_5004260755" description="AttH domain-containing protein" evidence="2">
    <location>
        <begin position="19"/>
        <end position="370"/>
    </location>
</feature>
<dbReference type="EMBL" id="CR555306">
    <property type="protein sequence ID" value="CAI10013.1"/>
    <property type="molecule type" value="Genomic_DNA"/>
</dbReference>
<dbReference type="eggNOG" id="COG5621">
    <property type="taxonomic scope" value="Bacteria"/>
</dbReference>
<evidence type="ECO:0000256" key="2">
    <source>
        <dbReference type="SAM" id="SignalP"/>
    </source>
</evidence>
<dbReference type="Pfam" id="PF17186">
    <property type="entry name" value="Lipocalin_9"/>
    <property type="match status" value="1"/>
</dbReference>
<sequence>MRAFVAAVLLWLASSLAAAPSVRNGSNDESVNGSDRPDYPPVVAGRPLQFPADHGAHPDYRTEWWYVTGWVTDEEGVERGFQVTFFRVRTRIGEDNPSRFAPRQLILAHAAVADPAEGRLLHAERGERALDPLAGAATGHTRAWIGNWALEWSQDHYRTSVDADSFAYDLRFDSAGPPLPNGQDGFSQKAPDPQHASHYYSRPQLGVSGSLRVRGKTHRVTGRAWLDHEWSSAYLPEKARGWDWIGINLSDGGALMAFRMRTATGEATWTAGTLRRGDGMPRALAPAQVTFIPGRRWRSPRTGTEYPVEWQLDIDGRRLALQPLMDDQELDSRGTTGAVYWEGAVRLLEDGREIGRGYLEMTGYGERLRM</sequence>